<proteinExistence type="predicted"/>
<dbReference type="PANTHER" id="PTHR47018:SF1">
    <property type="entry name" value="TESMIN_TSO1-LIKE CXC DOMAIN-CONTAINING PROTEIN"/>
    <property type="match status" value="1"/>
</dbReference>
<gene>
    <name evidence="1" type="ORF">AAFF_G00119380</name>
</gene>
<reference evidence="1" key="1">
    <citation type="journal article" date="2023" name="Science">
        <title>Genome structures resolve the early diversification of teleost fishes.</title>
        <authorList>
            <person name="Parey E."/>
            <person name="Louis A."/>
            <person name="Montfort J."/>
            <person name="Bouchez O."/>
            <person name="Roques C."/>
            <person name="Iampietro C."/>
            <person name="Lluch J."/>
            <person name="Castinel A."/>
            <person name="Donnadieu C."/>
            <person name="Desvignes T."/>
            <person name="Floi Bucao C."/>
            <person name="Jouanno E."/>
            <person name="Wen M."/>
            <person name="Mejri S."/>
            <person name="Dirks R."/>
            <person name="Jansen H."/>
            <person name="Henkel C."/>
            <person name="Chen W.J."/>
            <person name="Zahm M."/>
            <person name="Cabau C."/>
            <person name="Klopp C."/>
            <person name="Thompson A.W."/>
            <person name="Robinson-Rechavi M."/>
            <person name="Braasch I."/>
            <person name="Lecointre G."/>
            <person name="Bobe J."/>
            <person name="Postlethwait J.H."/>
            <person name="Berthelot C."/>
            <person name="Roest Crollius H."/>
            <person name="Guiguen Y."/>
        </authorList>
    </citation>
    <scope>NUCLEOTIDE SEQUENCE</scope>
    <source>
        <strain evidence="1">NC1722</strain>
    </source>
</reference>
<comment type="caution">
    <text evidence="1">The sequence shown here is derived from an EMBL/GenBank/DDBJ whole genome shotgun (WGS) entry which is preliminary data.</text>
</comment>
<keyword evidence="2" id="KW-1185">Reference proteome</keyword>
<dbReference type="Proteomes" id="UP001221898">
    <property type="component" value="Unassembled WGS sequence"/>
</dbReference>
<dbReference type="EMBL" id="JAINUG010001810">
    <property type="protein sequence ID" value="KAJ8353032.1"/>
    <property type="molecule type" value="Genomic_DNA"/>
</dbReference>
<sequence length="815" mass="91393">MDVVKNAVEHLNPGQTPVVTFDQPLFALAKQIQWKWPESYGEDQIVVMFGGLHIEMVALKTLGDWLQGSGWVQALVQAEIATAGTADSFLRASHVLRTRRAHQVTAAALYILQHCAYNHYCLGETRDAEDLPEFEDWCCQRGEDIPQFHYWATVLELELLVLVYAHEQNNACFKGDGGAVGLTDNPSALRRWMVAGPEVARVIEEFQDGNQHWRRQTADTRHHDQTPSVQASFVKDVRSLVGVIEEMGNPFDVVKLDTKEIAGPAAVETVMNAKRIGQEQFEAFTRECLLDRTKAVDDPIPRNKLKVFSTSTPRSQSKGQQQLASVKNDRELFARLYIGCQTRDGNLEEFFRHENQACPPALSDGGSLCTGTKNDLLTCLEEVSDAKTETPVTTCIVLDGAAIVQMLKPAASKTFEEYAQQIFIPYMSMKLQTVSRLDLVWDTYLADSLKGSTRAKRGQGVWRRVVAAAAIPGNWQNFLRVDSNKTELFRFLSAALMEWFDQEDKQLVITDGEAVLSKPLLPDLTSLAPCNHEEADSRMLLHASHAGQHGHHAILIWTVDTDVVVLAVSLAQELQPEDELWLAFGTGQSFRYLAAHEIAAGLGREKARALPMFHALTGCDTVSSFARHGKKTVWAVWTVLPELTEALLLLSSAPRDIPDDAMRIIERFVILLYDRTSKCTDIDKARRKLFARKNNVQLIPPTKAALEEHVKRAVYQGGHVWGQILLPAPELPPPTNWGWSRTGEGQYTPYWTRLPEAAHSCIELVDRIIFCVFLDTDFRIYKEKMFRFFSQGEAGYVSSKLLSALQSYRRSASGL</sequence>
<accession>A0AAD7R181</accession>
<dbReference type="AlphaFoldDB" id="A0AAD7R181"/>
<name>A0AAD7R181_9TELE</name>
<evidence type="ECO:0000313" key="1">
    <source>
        <dbReference type="EMBL" id="KAJ8353032.1"/>
    </source>
</evidence>
<protein>
    <submittedName>
        <fullName evidence="1">Uncharacterized protein</fullName>
    </submittedName>
</protein>
<evidence type="ECO:0000313" key="2">
    <source>
        <dbReference type="Proteomes" id="UP001221898"/>
    </source>
</evidence>
<organism evidence="1 2">
    <name type="scientific">Aldrovandia affinis</name>
    <dbReference type="NCBI Taxonomy" id="143900"/>
    <lineage>
        <taxon>Eukaryota</taxon>
        <taxon>Metazoa</taxon>
        <taxon>Chordata</taxon>
        <taxon>Craniata</taxon>
        <taxon>Vertebrata</taxon>
        <taxon>Euteleostomi</taxon>
        <taxon>Actinopterygii</taxon>
        <taxon>Neopterygii</taxon>
        <taxon>Teleostei</taxon>
        <taxon>Notacanthiformes</taxon>
        <taxon>Halosauridae</taxon>
        <taxon>Aldrovandia</taxon>
    </lineage>
</organism>
<dbReference type="PANTHER" id="PTHR47018">
    <property type="entry name" value="CXC DOMAIN-CONTAINING PROTEIN-RELATED"/>
    <property type="match status" value="1"/>
</dbReference>